<dbReference type="Proteomes" id="UP001169862">
    <property type="component" value="Unassembled WGS sequence"/>
</dbReference>
<proteinExistence type="predicted"/>
<evidence type="ECO:0000256" key="3">
    <source>
        <dbReference type="ARBA" id="ARBA00023004"/>
    </source>
</evidence>
<reference evidence="6" key="1">
    <citation type="submission" date="2023-07" db="EMBL/GenBank/DDBJ databases">
        <title>Genome content predicts the carbon catabolic preferences of heterotrophic bacteria.</title>
        <authorList>
            <person name="Gralka M."/>
        </authorList>
    </citation>
    <scope>NUCLEOTIDE SEQUENCE</scope>
    <source>
        <strain evidence="6">I2M16</strain>
    </source>
</reference>
<keyword evidence="1" id="KW-0001">2Fe-2S</keyword>
<dbReference type="PANTHER" id="PTHR40261:SF1">
    <property type="entry name" value="RIESKE DOMAIN-CONTAINING PROTEIN"/>
    <property type="match status" value="1"/>
</dbReference>
<keyword evidence="2" id="KW-0479">Metal-binding</keyword>
<evidence type="ECO:0000256" key="1">
    <source>
        <dbReference type="ARBA" id="ARBA00022714"/>
    </source>
</evidence>
<protein>
    <submittedName>
        <fullName evidence="6">Rieske 2Fe-2S domain-containing protein</fullName>
    </submittedName>
</protein>
<dbReference type="EMBL" id="JAUOPG010000002">
    <property type="protein sequence ID" value="MDO6452818.1"/>
    <property type="molecule type" value="Genomic_DNA"/>
</dbReference>
<dbReference type="AlphaFoldDB" id="A0AAW7XEW0"/>
<accession>A0AAW7XEW0</accession>
<dbReference type="InterPro" id="IPR036922">
    <property type="entry name" value="Rieske_2Fe-2S_sf"/>
</dbReference>
<evidence type="ECO:0000256" key="2">
    <source>
        <dbReference type="ARBA" id="ARBA00022723"/>
    </source>
</evidence>
<evidence type="ECO:0000313" key="7">
    <source>
        <dbReference type="Proteomes" id="UP001169862"/>
    </source>
</evidence>
<dbReference type="GO" id="GO:0051537">
    <property type="term" value="F:2 iron, 2 sulfur cluster binding"/>
    <property type="evidence" value="ECO:0007669"/>
    <property type="project" value="UniProtKB-KW"/>
</dbReference>
<keyword evidence="4" id="KW-0411">Iron-sulfur</keyword>
<evidence type="ECO:0000313" key="6">
    <source>
        <dbReference type="EMBL" id="MDO6452818.1"/>
    </source>
</evidence>
<dbReference type="InterPro" id="IPR017941">
    <property type="entry name" value="Rieske_2Fe-2S"/>
</dbReference>
<dbReference type="CDD" id="cd03467">
    <property type="entry name" value="Rieske"/>
    <property type="match status" value="1"/>
</dbReference>
<dbReference type="SUPFAM" id="SSF50022">
    <property type="entry name" value="ISP domain"/>
    <property type="match status" value="1"/>
</dbReference>
<keyword evidence="3" id="KW-0408">Iron</keyword>
<dbReference type="RefSeq" id="WP_303548875.1">
    <property type="nucleotide sequence ID" value="NZ_JAUOPG010000002.1"/>
</dbReference>
<evidence type="ECO:0000259" key="5">
    <source>
        <dbReference type="PROSITE" id="PS51296"/>
    </source>
</evidence>
<feature type="domain" description="Rieske" evidence="5">
    <location>
        <begin position="8"/>
        <end position="94"/>
    </location>
</feature>
<sequence length="124" mass="13737">MNEEADQLRLCHIDDIAEGEAKGFLVNDDGNDTFFIVKSEGKLFGWFNSCPHIDGAPMAWRKDAYLNAKRSHIACHAHGALFEPKTGLCIQGPCVGKTLESVTIKVNLDGHAWVLLSDIRKNKN</sequence>
<comment type="caution">
    <text evidence="6">The sequence shown here is derived from an EMBL/GenBank/DDBJ whole genome shotgun (WGS) entry which is preliminary data.</text>
</comment>
<dbReference type="PROSITE" id="PS51296">
    <property type="entry name" value="RIESKE"/>
    <property type="match status" value="1"/>
</dbReference>
<evidence type="ECO:0000256" key="4">
    <source>
        <dbReference type="ARBA" id="ARBA00023014"/>
    </source>
</evidence>
<dbReference type="PANTHER" id="PTHR40261">
    <property type="match status" value="1"/>
</dbReference>
<dbReference type="Gene3D" id="2.102.10.10">
    <property type="entry name" value="Rieske [2Fe-2S] iron-sulphur domain"/>
    <property type="match status" value="1"/>
</dbReference>
<name>A0AAW7XEW0_9GAMM</name>
<gene>
    <name evidence="6" type="ORF">Q4490_04500</name>
</gene>
<dbReference type="GO" id="GO:0046872">
    <property type="term" value="F:metal ion binding"/>
    <property type="evidence" value="ECO:0007669"/>
    <property type="project" value="UniProtKB-KW"/>
</dbReference>
<dbReference type="Pfam" id="PF00355">
    <property type="entry name" value="Rieske"/>
    <property type="match status" value="1"/>
</dbReference>
<organism evidence="6 7">
    <name type="scientific">Neptunomonas phycophila</name>
    <dbReference type="NCBI Taxonomy" id="1572645"/>
    <lineage>
        <taxon>Bacteria</taxon>
        <taxon>Pseudomonadati</taxon>
        <taxon>Pseudomonadota</taxon>
        <taxon>Gammaproteobacteria</taxon>
        <taxon>Oceanospirillales</taxon>
        <taxon>Oceanospirillaceae</taxon>
        <taxon>Neptunomonas</taxon>
    </lineage>
</organism>